<keyword evidence="3" id="KW-1185">Reference proteome</keyword>
<dbReference type="EMBL" id="JBGBPQ010000004">
    <property type="protein sequence ID" value="KAL1525754.1"/>
    <property type="molecule type" value="Genomic_DNA"/>
</dbReference>
<sequence length="323" mass="35702">MGSPPSPADREAAAPAFDLHLLEASDFHSFHDCYAHASGRPVRLTGQMDEWPIMRGDALTNTLAAAGSAAVDALRLSYSREGVQTSHARVRCSLEELLARSLAAPAGEEAWYLQLRGLPLHAAPADAAGAAARVAPLVRRPPAVSRAALRETNAWIGCSRTSHIHFDGLDNWLAIAYGEKEVHLYHPSQLPHLYPQLEPNERWKSAARSRLYLPPSGGDFPLLREAPFLKLTLSRGEMLYIPAGWWHEVFTPTCAIAFNFWFTPHPKSRFRATILHLHSDMFARRCIEEGKRLSTELKKTNEAQALQESACKLSEKTADAALS</sequence>
<dbReference type="InterPro" id="IPR041667">
    <property type="entry name" value="Cupin_8"/>
</dbReference>
<evidence type="ECO:0000313" key="2">
    <source>
        <dbReference type="EMBL" id="KAL1525754.1"/>
    </source>
</evidence>
<reference evidence="2 3" key="1">
    <citation type="journal article" date="2024" name="Science">
        <title>Giant polyketide synthase enzymes in the biosynthesis of giant marine polyether toxins.</title>
        <authorList>
            <person name="Fallon T.R."/>
            <person name="Shende V.V."/>
            <person name="Wierzbicki I.H."/>
            <person name="Pendleton A.L."/>
            <person name="Watervoot N.F."/>
            <person name="Auber R.P."/>
            <person name="Gonzalez D.J."/>
            <person name="Wisecaver J.H."/>
            <person name="Moore B.S."/>
        </authorList>
    </citation>
    <scope>NUCLEOTIDE SEQUENCE [LARGE SCALE GENOMIC DNA]</scope>
    <source>
        <strain evidence="2 3">12B1</strain>
    </source>
</reference>
<feature type="domain" description="JmjC" evidence="1">
    <location>
        <begin position="112"/>
        <end position="277"/>
    </location>
</feature>
<dbReference type="Gene3D" id="2.60.120.650">
    <property type="entry name" value="Cupin"/>
    <property type="match status" value="1"/>
</dbReference>
<name>A0AB34JVM3_PRYPA</name>
<dbReference type="SUPFAM" id="SSF51197">
    <property type="entry name" value="Clavaminate synthase-like"/>
    <property type="match status" value="1"/>
</dbReference>
<dbReference type="Proteomes" id="UP001515480">
    <property type="component" value="Unassembled WGS sequence"/>
</dbReference>
<dbReference type="PANTHER" id="PTHR12461:SF105">
    <property type="entry name" value="HYPOXIA-INDUCIBLE FACTOR 1-ALPHA INHIBITOR"/>
    <property type="match status" value="1"/>
</dbReference>
<comment type="caution">
    <text evidence="2">The sequence shown here is derived from an EMBL/GenBank/DDBJ whole genome shotgun (WGS) entry which is preliminary data.</text>
</comment>
<dbReference type="PANTHER" id="PTHR12461">
    <property type="entry name" value="HYPOXIA-INDUCIBLE FACTOR 1 ALPHA INHIBITOR-RELATED"/>
    <property type="match status" value="1"/>
</dbReference>
<dbReference type="InterPro" id="IPR003347">
    <property type="entry name" value="JmjC_dom"/>
</dbReference>
<evidence type="ECO:0000313" key="3">
    <source>
        <dbReference type="Proteomes" id="UP001515480"/>
    </source>
</evidence>
<proteinExistence type="predicted"/>
<evidence type="ECO:0000259" key="1">
    <source>
        <dbReference type="PROSITE" id="PS51184"/>
    </source>
</evidence>
<organism evidence="2 3">
    <name type="scientific">Prymnesium parvum</name>
    <name type="common">Toxic golden alga</name>
    <dbReference type="NCBI Taxonomy" id="97485"/>
    <lineage>
        <taxon>Eukaryota</taxon>
        <taxon>Haptista</taxon>
        <taxon>Haptophyta</taxon>
        <taxon>Prymnesiophyceae</taxon>
        <taxon>Prymnesiales</taxon>
        <taxon>Prymnesiaceae</taxon>
        <taxon>Prymnesium</taxon>
    </lineage>
</organism>
<dbReference type="SMART" id="SM00558">
    <property type="entry name" value="JmjC"/>
    <property type="match status" value="1"/>
</dbReference>
<accession>A0AB34JVM3</accession>
<protein>
    <recommendedName>
        <fullName evidence="1">JmjC domain-containing protein</fullName>
    </recommendedName>
</protein>
<dbReference type="AlphaFoldDB" id="A0AB34JVM3"/>
<gene>
    <name evidence="2" type="ORF">AB1Y20_020598</name>
</gene>
<dbReference type="Pfam" id="PF13621">
    <property type="entry name" value="Cupin_8"/>
    <property type="match status" value="1"/>
</dbReference>
<dbReference type="PROSITE" id="PS51184">
    <property type="entry name" value="JMJC"/>
    <property type="match status" value="1"/>
</dbReference>